<dbReference type="Gene3D" id="3.40.720.10">
    <property type="entry name" value="Alkaline Phosphatase, subunit A"/>
    <property type="match status" value="1"/>
</dbReference>
<proteinExistence type="predicted"/>
<dbReference type="PANTHER" id="PTHR45953">
    <property type="entry name" value="IDURONATE 2-SULFATASE"/>
    <property type="match status" value="1"/>
</dbReference>
<evidence type="ECO:0000259" key="3">
    <source>
        <dbReference type="Pfam" id="PF00884"/>
    </source>
</evidence>
<dbReference type="Proteomes" id="UP000199170">
    <property type="component" value="Unassembled WGS sequence"/>
</dbReference>
<dbReference type="GO" id="GO:0008484">
    <property type="term" value="F:sulfuric ester hydrolase activity"/>
    <property type="evidence" value="ECO:0007669"/>
    <property type="project" value="TreeGrafter"/>
</dbReference>
<reference evidence="5" key="1">
    <citation type="submission" date="2016-10" db="EMBL/GenBank/DDBJ databases">
        <authorList>
            <person name="Varghese N."/>
            <person name="Submissions S."/>
        </authorList>
    </citation>
    <scope>NUCLEOTIDE SEQUENCE [LARGE SCALE GENOMIC DNA]</scope>
    <source>
        <strain evidence="5">CGMCC 1.10118</strain>
    </source>
</reference>
<organism evidence="4 5">
    <name type="scientific">Halobellus clavatus</name>
    <dbReference type="NCBI Taxonomy" id="660517"/>
    <lineage>
        <taxon>Archaea</taxon>
        <taxon>Methanobacteriati</taxon>
        <taxon>Methanobacteriota</taxon>
        <taxon>Stenosarchaea group</taxon>
        <taxon>Halobacteria</taxon>
        <taxon>Halobacteriales</taxon>
        <taxon>Haloferacaceae</taxon>
        <taxon>Halobellus</taxon>
    </lineage>
</organism>
<dbReference type="Pfam" id="PF00884">
    <property type="entry name" value="Sulfatase"/>
    <property type="match status" value="1"/>
</dbReference>
<name>A0A1H3JQK5_9EURY</name>
<accession>A0A1H3JQK5</accession>
<dbReference type="AlphaFoldDB" id="A0A1H3JQK5"/>
<dbReference type="InterPro" id="IPR017850">
    <property type="entry name" value="Alkaline_phosphatase_core_sf"/>
</dbReference>
<evidence type="ECO:0000313" key="5">
    <source>
        <dbReference type="Proteomes" id="UP000199170"/>
    </source>
</evidence>
<gene>
    <name evidence="4" type="ORF">SAMN04487946_1152</name>
</gene>
<dbReference type="InterPro" id="IPR000917">
    <property type="entry name" value="Sulfatase_N"/>
</dbReference>
<protein>
    <submittedName>
        <fullName evidence="4">Sulfatase</fullName>
    </submittedName>
</protein>
<dbReference type="EMBL" id="FNPB01000015">
    <property type="protein sequence ID" value="SDY42171.1"/>
    <property type="molecule type" value="Genomic_DNA"/>
</dbReference>
<dbReference type="GO" id="GO:0005737">
    <property type="term" value="C:cytoplasm"/>
    <property type="evidence" value="ECO:0007669"/>
    <property type="project" value="TreeGrafter"/>
</dbReference>
<sequence>MRCRAGHTFDWYTLINDQERGFSRYLAGIRGCIQSENTLESVKYGLLIKANEEGLWSPTDSGISEAIQWIRSSSFNDDEFVFANLMEAHSPYLRLPDEYLPQFGSDTIPDHPTIEHTFKEVNEKHLQEAYDCAVTYLSDRYRVLFDELIEQFDYVITVSDHGELLGEYGYFGHNYGLFPELTQVPVVISTGNHSGSRSTELVSLIDIYVTILDLFGKIPNESQGRSLVGDNRSEPDAYLTQSFGLQTRLLNRVDETFDIARFDTPLNGVITTDGYGYETADEEWIQTNTNKNLRREMQSLLSGLENSPTRSDSVMDEGTRQHLEDLGYI</sequence>
<dbReference type="GO" id="GO:0046872">
    <property type="term" value="F:metal ion binding"/>
    <property type="evidence" value="ECO:0007669"/>
    <property type="project" value="UniProtKB-KW"/>
</dbReference>
<dbReference type="PANTHER" id="PTHR45953:SF1">
    <property type="entry name" value="IDURONATE 2-SULFATASE"/>
    <property type="match status" value="1"/>
</dbReference>
<dbReference type="SUPFAM" id="SSF53649">
    <property type="entry name" value="Alkaline phosphatase-like"/>
    <property type="match status" value="1"/>
</dbReference>
<keyword evidence="2" id="KW-0378">Hydrolase</keyword>
<feature type="domain" description="Sulfatase N-terminal" evidence="3">
    <location>
        <begin position="63"/>
        <end position="216"/>
    </location>
</feature>
<evidence type="ECO:0000256" key="1">
    <source>
        <dbReference type="ARBA" id="ARBA00022723"/>
    </source>
</evidence>
<keyword evidence="5" id="KW-1185">Reference proteome</keyword>
<keyword evidence="1" id="KW-0479">Metal-binding</keyword>
<evidence type="ECO:0000256" key="2">
    <source>
        <dbReference type="ARBA" id="ARBA00022801"/>
    </source>
</evidence>
<dbReference type="STRING" id="660517.SAMN04487946_1152"/>
<evidence type="ECO:0000313" key="4">
    <source>
        <dbReference type="EMBL" id="SDY42171.1"/>
    </source>
</evidence>